<keyword evidence="1" id="KW-0812">Transmembrane</keyword>
<keyword evidence="1" id="KW-0472">Membrane</keyword>
<name>R6C3P8_9BACT</name>
<dbReference type="Proteomes" id="UP000018362">
    <property type="component" value="Unassembled WGS sequence"/>
</dbReference>
<evidence type="ECO:0000256" key="1">
    <source>
        <dbReference type="SAM" id="Phobius"/>
    </source>
</evidence>
<keyword evidence="1" id="KW-1133">Transmembrane helix</keyword>
<evidence type="ECO:0000313" key="3">
    <source>
        <dbReference type="Proteomes" id="UP000018362"/>
    </source>
</evidence>
<comment type="caution">
    <text evidence="2">The sequence shown here is derived from an EMBL/GenBank/DDBJ whole genome shotgun (WGS) entry which is preliminary data.</text>
</comment>
<dbReference type="EMBL" id="CBCJ010000020">
    <property type="protein sequence ID" value="CDA70100.1"/>
    <property type="molecule type" value="Genomic_DNA"/>
</dbReference>
<sequence>MVNFVASFPDEIHQLVLYLSNGMAPSFALLRNIFMQLVLLGLVGFMLYNVIRKLKVNVGRR</sequence>
<feature type="transmembrane region" description="Helical" evidence="1">
    <location>
        <begin position="33"/>
        <end position="51"/>
    </location>
</feature>
<gene>
    <name evidence="2" type="ORF">BN509_01282</name>
</gene>
<reference evidence="2" key="1">
    <citation type="submission" date="2012-11" db="EMBL/GenBank/DDBJ databases">
        <title>Dependencies among metagenomic species, viruses, plasmids and units of genetic variation.</title>
        <authorList>
            <person name="Nielsen H.B."/>
            <person name="Almeida M."/>
            <person name="Juncker A.S."/>
            <person name="Rasmussen S."/>
            <person name="Li J."/>
            <person name="Sunagawa S."/>
            <person name="Plichta D."/>
            <person name="Gautier L."/>
            <person name="Le Chatelier E."/>
            <person name="Peletier E."/>
            <person name="Bonde I."/>
            <person name="Nielsen T."/>
            <person name="Manichanh C."/>
            <person name="Arumugam M."/>
            <person name="Batto J."/>
            <person name="Santos M.B.Q.D."/>
            <person name="Blom N."/>
            <person name="Borruel N."/>
            <person name="Burgdorf K.S."/>
            <person name="Boumezbeur F."/>
            <person name="Casellas F."/>
            <person name="Dore J."/>
            <person name="Guarner F."/>
            <person name="Hansen T."/>
            <person name="Hildebrand F."/>
            <person name="Kaas R.S."/>
            <person name="Kennedy S."/>
            <person name="Kristiansen K."/>
            <person name="Kultima J.R."/>
            <person name="Leonard P."/>
            <person name="Levenez F."/>
            <person name="Lund O."/>
            <person name="Moumen B."/>
            <person name="Le Paslier D."/>
            <person name="Pons N."/>
            <person name="Pedersen O."/>
            <person name="Prifti E."/>
            <person name="Qin J."/>
            <person name="Raes J."/>
            <person name="Tap J."/>
            <person name="Tims S."/>
            <person name="Ussery D.W."/>
            <person name="Yamada T."/>
            <person name="MetaHit consortium"/>
            <person name="Renault P."/>
            <person name="Sicheritz-Ponten T."/>
            <person name="Bork P."/>
            <person name="Wang J."/>
            <person name="Brunak S."/>
            <person name="Ehrlich S.D."/>
        </authorList>
    </citation>
    <scope>NUCLEOTIDE SEQUENCE [LARGE SCALE GENOMIC DNA]</scope>
</reference>
<evidence type="ECO:0000313" key="2">
    <source>
        <dbReference type="EMBL" id="CDA70100.1"/>
    </source>
</evidence>
<dbReference type="AlphaFoldDB" id="R6C3P8"/>
<proteinExistence type="predicted"/>
<accession>R6C3P8</accession>
<organism evidence="2 3">
    <name type="scientific">Phocaeicola coprocola CAG:162</name>
    <dbReference type="NCBI Taxonomy" id="1263040"/>
    <lineage>
        <taxon>Bacteria</taxon>
        <taxon>Pseudomonadati</taxon>
        <taxon>Bacteroidota</taxon>
        <taxon>Bacteroidia</taxon>
        <taxon>Bacteroidales</taxon>
        <taxon>Bacteroidaceae</taxon>
        <taxon>Phocaeicola</taxon>
    </lineage>
</organism>
<protein>
    <submittedName>
        <fullName evidence="2">Uncharacterized protein</fullName>
    </submittedName>
</protein>